<dbReference type="Pfam" id="PF00059">
    <property type="entry name" value="Lectin_C"/>
    <property type="match status" value="1"/>
</dbReference>
<keyword evidence="4" id="KW-1185">Reference proteome</keyword>
<reference evidence="3" key="2">
    <citation type="submission" date="2025-09" db="UniProtKB">
        <authorList>
            <consortium name="Ensembl"/>
        </authorList>
    </citation>
    <scope>IDENTIFICATION</scope>
</reference>
<dbReference type="STRING" id="1676925.ENSPKIP00000024768"/>
<proteinExistence type="predicted"/>
<sequence length="185" mass="21287">NRCMADTMWALLPCVPSLPTHFTLNYSTVPGPCPAGYTSWYKNCYKLVAEQKTWEEAQALCVQEKGNLASIDHSYEQAFVAGAVLQGKSDAWIGLRVMVAHFTWKRTCNNQERYSWPVFFTHWGPGEPSNHKDEGYCVEMYPDGKWNDNNCLQKRGFACRHHQNTDAVGSIQNTAYFKYTFYYLK</sequence>
<evidence type="ECO:0000256" key="1">
    <source>
        <dbReference type="ARBA" id="ARBA00023157"/>
    </source>
</evidence>
<dbReference type="CDD" id="cd00037">
    <property type="entry name" value="CLECT"/>
    <property type="match status" value="1"/>
</dbReference>
<keyword evidence="1" id="KW-1015">Disulfide bond</keyword>
<reference evidence="3" key="1">
    <citation type="submission" date="2025-08" db="UniProtKB">
        <authorList>
            <consortium name="Ensembl"/>
        </authorList>
    </citation>
    <scope>IDENTIFICATION</scope>
</reference>
<evidence type="ECO:0000259" key="2">
    <source>
        <dbReference type="PROSITE" id="PS50041"/>
    </source>
</evidence>
<name>A0A3B3S2K5_9TELE</name>
<protein>
    <recommendedName>
        <fullName evidence="2">C-type lectin domain-containing protein</fullName>
    </recommendedName>
</protein>
<dbReference type="GeneTree" id="ENSGT01150000286973"/>
<dbReference type="InterPro" id="IPR050111">
    <property type="entry name" value="C-type_lectin/snaclec_domain"/>
</dbReference>
<evidence type="ECO:0000313" key="3">
    <source>
        <dbReference type="Ensembl" id="ENSPKIP00000024768.1"/>
    </source>
</evidence>
<feature type="domain" description="C-type lectin" evidence="2">
    <location>
        <begin position="40"/>
        <end position="160"/>
    </location>
</feature>
<organism evidence="3 4">
    <name type="scientific">Paramormyrops kingsleyae</name>
    <dbReference type="NCBI Taxonomy" id="1676925"/>
    <lineage>
        <taxon>Eukaryota</taxon>
        <taxon>Metazoa</taxon>
        <taxon>Chordata</taxon>
        <taxon>Craniata</taxon>
        <taxon>Vertebrata</taxon>
        <taxon>Euteleostomi</taxon>
        <taxon>Actinopterygii</taxon>
        <taxon>Neopterygii</taxon>
        <taxon>Teleostei</taxon>
        <taxon>Osteoglossocephala</taxon>
        <taxon>Osteoglossomorpha</taxon>
        <taxon>Osteoglossiformes</taxon>
        <taxon>Mormyridae</taxon>
        <taxon>Paramormyrops</taxon>
    </lineage>
</organism>
<dbReference type="SUPFAM" id="SSF56436">
    <property type="entry name" value="C-type lectin-like"/>
    <property type="match status" value="1"/>
</dbReference>
<dbReference type="InterPro" id="IPR016186">
    <property type="entry name" value="C-type_lectin-like/link_sf"/>
</dbReference>
<dbReference type="InterPro" id="IPR016187">
    <property type="entry name" value="CTDL_fold"/>
</dbReference>
<dbReference type="InterPro" id="IPR018378">
    <property type="entry name" value="C-type_lectin_CS"/>
</dbReference>
<dbReference type="InterPro" id="IPR001304">
    <property type="entry name" value="C-type_lectin-like"/>
</dbReference>
<dbReference type="PROSITE" id="PS00615">
    <property type="entry name" value="C_TYPE_LECTIN_1"/>
    <property type="match status" value="1"/>
</dbReference>
<evidence type="ECO:0000313" key="4">
    <source>
        <dbReference type="Proteomes" id="UP000261540"/>
    </source>
</evidence>
<dbReference type="PANTHER" id="PTHR22803">
    <property type="entry name" value="MANNOSE, PHOSPHOLIPASE, LECTIN RECEPTOR RELATED"/>
    <property type="match status" value="1"/>
</dbReference>
<accession>A0A3B3S2K5</accession>
<dbReference type="Proteomes" id="UP000261540">
    <property type="component" value="Unplaced"/>
</dbReference>
<dbReference type="Ensembl" id="ENSPKIT00000005487.1">
    <property type="protein sequence ID" value="ENSPKIP00000024768.1"/>
    <property type="gene ID" value="ENSPKIG00000007885.1"/>
</dbReference>
<dbReference type="SMART" id="SM00034">
    <property type="entry name" value="CLECT"/>
    <property type="match status" value="1"/>
</dbReference>
<dbReference type="AlphaFoldDB" id="A0A3B3S2K5"/>
<dbReference type="Gene3D" id="3.10.100.10">
    <property type="entry name" value="Mannose-Binding Protein A, subunit A"/>
    <property type="match status" value="1"/>
</dbReference>
<dbReference type="PROSITE" id="PS50041">
    <property type="entry name" value="C_TYPE_LECTIN_2"/>
    <property type="match status" value="1"/>
</dbReference>